<dbReference type="CDD" id="cd00761">
    <property type="entry name" value="Glyco_tranf_GTA_type"/>
    <property type="match status" value="1"/>
</dbReference>
<dbReference type="InterPro" id="IPR001173">
    <property type="entry name" value="Glyco_trans_2-like"/>
</dbReference>
<dbReference type="Proteomes" id="UP000283522">
    <property type="component" value="Unassembled WGS sequence"/>
</dbReference>
<protein>
    <submittedName>
        <fullName evidence="3">Glycosyltransferase family 2 protein</fullName>
    </submittedName>
</protein>
<gene>
    <name evidence="3" type="ORF">D0X99_19500</name>
</gene>
<name>A0A418PLU3_9BACT</name>
<comment type="caution">
    <text evidence="3">The sequence shown here is derived from an EMBL/GenBank/DDBJ whole genome shotgun (WGS) entry which is preliminary data.</text>
</comment>
<dbReference type="AlphaFoldDB" id="A0A418PLU3"/>
<keyword evidence="4" id="KW-1185">Reference proteome</keyword>
<dbReference type="OrthoDB" id="927791at2"/>
<feature type="transmembrane region" description="Helical" evidence="1">
    <location>
        <begin position="282"/>
        <end position="302"/>
    </location>
</feature>
<feature type="domain" description="Glycosyltransferase 2-like" evidence="2">
    <location>
        <begin position="3"/>
        <end position="126"/>
    </location>
</feature>
<dbReference type="RefSeq" id="WP_119479554.1">
    <property type="nucleotide sequence ID" value="NZ_QXML01000015.1"/>
</dbReference>
<dbReference type="SUPFAM" id="SSF53448">
    <property type="entry name" value="Nucleotide-diphospho-sugar transferases"/>
    <property type="match status" value="1"/>
</dbReference>
<dbReference type="EMBL" id="QXML01000015">
    <property type="protein sequence ID" value="RIW12270.1"/>
    <property type="molecule type" value="Genomic_DNA"/>
</dbReference>
<evidence type="ECO:0000256" key="1">
    <source>
        <dbReference type="SAM" id="Phobius"/>
    </source>
</evidence>
<keyword evidence="1" id="KW-0472">Membrane</keyword>
<dbReference type="InterPro" id="IPR050834">
    <property type="entry name" value="Glycosyltransf_2"/>
</dbReference>
<evidence type="ECO:0000313" key="3">
    <source>
        <dbReference type="EMBL" id="RIW12270.1"/>
    </source>
</evidence>
<evidence type="ECO:0000313" key="4">
    <source>
        <dbReference type="Proteomes" id="UP000283522"/>
    </source>
</evidence>
<sequence>MVSAIVPVFNAENTLVRAVDSILIQPEVDELILVEDGSTDRSLELCRLLESRHRKIKVLQHPRGGNMGAPESRNLGLSFAKNEWVQFMDADDQLLPGKISDQLSRVKDGVDLILGKVIYINQDGSESLINPFKDVWSGLIATRLGYTSSILWRKSAVIKAGGWDVNLLNIQEYNLIFSMLKLGSKVNYSNLGLTRVYFLANSITNSSDVVKEKRDHYFKFREEIRNYLIEKKQFTLKRRHHFNSVSGLMLKYHQPEFKVNLDRFYFWLYSQVRSVKKTSKSLKIGISGVLILLFISILIKMIL</sequence>
<dbReference type="Pfam" id="PF00535">
    <property type="entry name" value="Glycos_transf_2"/>
    <property type="match status" value="1"/>
</dbReference>
<accession>A0A418PLU3</accession>
<dbReference type="PANTHER" id="PTHR43685:SF2">
    <property type="entry name" value="GLYCOSYLTRANSFERASE 2-LIKE DOMAIN-CONTAINING PROTEIN"/>
    <property type="match status" value="1"/>
</dbReference>
<dbReference type="PANTHER" id="PTHR43685">
    <property type="entry name" value="GLYCOSYLTRANSFERASE"/>
    <property type="match status" value="1"/>
</dbReference>
<dbReference type="GO" id="GO:0016740">
    <property type="term" value="F:transferase activity"/>
    <property type="evidence" value="ECO:0007669"/>
    <property type="project" value="UniProtKB-KW"/>
</dbReference>
<dbReference type="InterPro" id="IPR029044">
    <property type="entry name" value="Nucleotide-diphossugar_trans"/>
</dbReference>
<organism evidence="3 4">
    <name type="scientific">Algoriphagus lacus</name>
    <dbReference type="NCBI Taxonomy" id="2056311"/>
    <lineage>
        <taxon>Bacteria</taxon>
        <taxon>Pseudomonadati</taxon>
        <taxon>Bacteroidota</taxon>
        <taxon>Cytophagia</taxon>
        <taxon>Cytophagales</taxon>
        <taxon>Cyclobacteriaceae</taxon>
        <taxon>Algoriphagus</taxon>
    </lineage>
</organism>
<reference evidence="3 4" key="1">
    <citation type="submission" date="2018-09" db="EMBL/GenBank/DDBJ databases">
        <authorList>
            <person name="Wang X."/>
            <person name="Du Z."/>
        </authorList>
    </citation>
    <scope>NUCLEOTIDE SEQUENCE [LARGE SCALE GENOMIC DNA]</scope>
    <source>
        <strain evidence="3 4">N3</strain>
    </source>
</reference>
<keyword evidence="1" id="KW-1133">Transmembrane helix</keyword>
<dbReference type="Gene3D" id="3.90.550.10">
    <property type="entry name" value="Spore Coat Polysaccharide Biosynthesis Protein SpsA, Chain A"/>
    <property type="match status" value="1"/>
</dbReference>
<proteinExistence type="predicted"/>
<evidence type="ECO:0000259" key="2">
    <source>
        <dbReference type="Pfam" id="PF00535"/>
    </source>
</evidence>
<keyword evidence="1" id="KW-0812">Transmembrane</keyword>
<keyword evidence="3" id="KW-0808">Transferase</keyword>